<sequence>MQVPGIPRNEAERIQVLRELLILDTDPEERFDVITVYCQSRFDCAIALVTLVDSDRQWFKSACGLNVRETPRDISFCGHVILQDEVMVINDTLQDPRFADNPLVLGAPFIRFYAGAPLTLSSGHNVGTLCIIDPKPKRLAEEEVAHLEVLARLVSLELEDHRCPNN</sequence>
<proteinExistence type="predicted"/>
<dbReference type="Pfam" id="PF01590">
    <property type="entry name" value="GAF"/>
    <property type="match status" value="1"/>
</dbReference>
<evidence type="ECO:0000313" key="2">
    <source>
        <dbReference type="EMBL" id="TYC53582.1"/>
    </source>
</evidence>
<dbReference type="InterPro" id="IPR003018">
    <property type="entry name" value="GAF"/>
</dbReference>
<accession>A0A6C2CJ22</accession>
<reference evidence="2 3" key="1">
    <citation type="submission" date="2019-01" db="EMBL/GenBank/DDBJ databases">
        <title>Zoogloea oleivorans genome sequencing and assembly.</title>
        <authorList>
            <person name="Tancsics A."/>
            <person name="Farkas M."/>
            <person name="Kriszt B."/>
            <person name="Maroti G."/>
            <person name="Horvath B."/>
        </authorList>
    </citation>
    <scope>NUCLEOTIDE SEQUENCE [LARGE SCALE GENOMIC DNA]</scope>
    <source>
        <strain evidence="2 3">Buc</strain>
    </source>
</reference>
<name>A0A6C2CJ22_9RHOO</name>
<dbReference type="OrthoDB" id="5571399at2"/>
<dbReference type="Gene3D" id="3.30.450.40">
    <property type="match status" value="1"/>
</dbReference>
<dbReference type="PANTHER" id="PTHR43102:SF2">
    <property type="entry name" value="GAF DOMAIN-CONTAINING PROTEIN"/>
    <property type="match status" value="1"/>
</dbReference>
<keyword evidence="3" id="KW-1185">Reference proteome</keyword>
<dbReference type="EMBL" id="SDKK01000026">
    <property type="protein sequence ID" value="TYC53582.1"/>
    <property type="molecule type" value="Genomic_DNA"/>
</dbReference>
<feature type="domain" description="GAF" evidence="1">
    <location>
        <begin position="26"/>
        <end position="166"/>
    </location>
</feature>
<evidence type="ECO:0000259" key="1">
    <source>
        <dbReference type="SMART" id="SM00065"/>
    </source>
</evidence>
<dbReference type="AlphaFoldDB" id="A0A6C2CJ22"/>
<evidence type="ECO:0000313" key="3">
    <source>
        <dbReference type="Proteomes" id="UP000389128"/>
    </source>
</evidence>
<dbReference type="SUPFAM" id="SSF55781">
    <property type="entry name" value="GAF domain-like"/>
    <property type="match status" value="1"/>
</dbReference>
<dbReference type="Proteomes" id="UP000389128">
    <property type="component" value="Unassembled WGS sequence"/>
</dbReference>
<dbReference type="SMART" id="SM00065">
    <property type="entry name" value="GAF"/>
    <property type="match status" value="1"/>
</dbReference>
<protein>
    <submittedName>
        <fullName evidence="2">GAF domain-containing protein</fullName>
    </submittedName>
</protein>
<gene>
    <name evidence="2" type="ORF">ETQ85_21195</name>
</gene>
<dbReference type="RefSeq" id="WP_148581064.1">
    <property type="nucleotide sequence ID" value="NZ_SDKK01000026.1"/>
</dbReference>
<dbReference type="InterPro" id="IPR029016">
    <property type="entry name" value="GAF-like_dom_sf"/>
</dbReference>
<comment type="caution">
    <text evidence="2">The sequence shown here is derived from an EMBL/GenBank/DDBJ whole genome shotgun (WGS) entry which is preliminary data.</text>
</comment>
<organism evidence="2 3">
    <name type="scientific">Zoogloea oleivorans</name>
    <dbReference type="NCBI Taxonomy" id="1552750"/>
    <lineage>
        <taxon>Bacteria</taxon>
        <taxon>Pseudomonadati</taxon>
        <taxon>Pseudomonadota</taxon>
        <taxon>Betaproteobacteria</taxon>
        <taxon>Rhodocyclales</taxon>
        <taxon>Zoogloeaceae</taxon>
        <taxon>Zoogloea</taxon>
    </lineage>
</organism>
<dbReference type="PANTHER" id="PTHR43102">
    <property type="entry name" value="SLR1143 PROTEIN"/>
    <property type="match status" value="1"/>
</dbReference>